<dbReference type="RefSeq" id="XP_025595865.1">
    <property type="nucleotide sequence ID" value="XM_025739089.1"/>
</dbReference>
<accession>A0A316Z2I6</accession>
<dbReference type="AlphaFoldDB" id="A0A316Z2I6"/>
<reference evidence="2 3" key="1">
    <citation type="journal article" date="2018" name="Mol. Biol. Evol.">
        <title>Broad Genomic Sampling Reveals a Smut Pathogenic Ancestry of the Fungal Clade Ustilaginomycotina.</title>
        <authorList>
            <person name="Kijpornyongpan T."/>
            <person name="Mondo S.J."/>
            <person name="Barry K."/>
            <person name="Sandor L."/>
            <person name="Lee J."/>
            <person name="Lipzen A."/>
            <person name="Pangilinan J."/>
            <person name="LaButti K."/>
            <person name="Hainaut M."/>
            <person name="Henrissat B."/>
            <person name="Grigoriev I.V."/>
            <person name="Spatafora J.W."/>
            <person name="Aime M.C."/>
        </authorList>
    </citation>
    <scope>NUCLEOTIDE SEQUENCE [LARGE SCALE GENOMIC DNA]</scope>
    <source>
        <strain evidence="2 3">MCA 4186</strain>
    </source>
</reference>
<keyword evidence="3" id="KW-1185">Reference proteome</keyword>
<evidence type="ECO:0000256" key="1">
    <source>
        <dbReference type="SAM" id="MobiDB-lite"/>
    </source>
</evidence>
<sequence length="160" mass="17672">MRGRRGNGSCSVLYDETRSERWRSSRLGQSEREWDRERAERRCGRERDGEVVGLAPARNAVWAERRLLGASGARRDCPGSALIISRVRLRSAGVSSAGRAATSGQSAVESQQKLSGSEASAVRESDLAQVNTLGHAVKRALIQRWLSRITRPRQQDDDGL</sequence>
<dbReference type="Proteomes" id="UP000245946">
    <property type="component" value="Unassembled WGS sequence"/>
</dbReference>
<feature type="region of interest" description="Disordered" evidence="1">
    <location>
        <begin position="95"/>
        <end position="124"/>
    </location>
</feature>
<protein>
    <submittedName>
        <fullName evidence="2">Uncharacterized protein</fullName>
    </submittedName>
</protein>
<name>A0A316Z2I6_9BASI</name>
<dbReference type="EMBL" id="KZ819303">
    <property type="protein sequence ID" value="PWN95586.1"/>
    <property type="molecule type" value="Genomic_DNA"/>
</dbReference>
<organism evidence="2 3">
    <name type="scientific">Tilletiopsis washingtonensis</name>
    <dbReference type="NCBI Taxonomy" id="58919"/>
    <lineage>
        <taxon>Eukaryota</taxon>
        <taxon>Fungi</taxon>
        <taxon>Dikarya</taxon>
        <taxon>Basidiomycota</taxon>
        <taxon>Ustilaginomycotina</taxon>
        <taxon>Exobasidiomycetes</taxon>
        <taxon>Entylomatales</taxon>
        <taxon>Entylomatales incertae sedis</taxon>
        <taxon>Tilletiopsis</taxon>
    </lineage>
</organism>
<feature type="compositionally biased region" description="Low complexity" evidence="1">
    <location>
        <begin position="95"/>
        <end position="104"/>
    </location>
</feature>
<evidence type="ECO:0000313" key="3">
    <source>
        <dbReference type="Proteomes" id="UP000245946"/>
    </source>
</evidence>
<dbReference type="GeneID" id="37266635"/>
<gene>
    <name evidence="2" type="ORF">FA09DRAFT_133602</name>
</gene>
<proteinExistence type="predicted"/>
<feature type="region of interest" description="Disordered" evidence="1">
    <location>
        <begin position="23"/>
        <end position="47"/>
    </location>
</feature>
<feature type="compositionally biased region" description="Polar residues" evidence="1">
    <location>
        <begin position="105"/>
        <end position="118"/>
    </location>
</feature>
<evidence type="ECO:0000313" key="2">
    <source>
        <dbReference type="EMBL" id="PWN95586.1"/>
    </source>
</evidence>